<accession>A0A937K4B3</accession>
<dbReference type="RefSeq" id="WP_202767081.1">
    <property type="nucleotide sequence ID" value="NZ_JAESWA010000022.1"/>
</dbReference>
<dbReference type="EMBL" id="JAESWA010000022">
    <property type="protein sequence ID" value="MBL4931694.1"/>
    <property type="molecule type" value="Genomic_DNA"/>
</dbReference>
<name>A0A937K4B3_9CLOT</name>
<reference evidence="1" key="1">
    <citation type="submission" date="2021-01" db="EMBL/GenBank/DDBJ databases">
        <title>Genome public.</title>
        <authorList>
            <person name="Liu C."/>
            <person name="Sun Q."/>
        </authorList>
    </citation>
    <scope>NUCLEOTIDE SEQUENCE</scope>
    <source>
        <strain evidence="1">YIM B02565</strain>
    </source>
</reference>
<dbReference type="Proteomes" id="UP000623681">
    <property type="component" value="Unassembled WGS sequence"/>
</dbReference>
<comment type="caution">
    <text evidence="1">The sequence shown here is derived from an EMBL/GenBank/DDBJ whole genome shotgun (WGS) entry which is preliminary data.</text>
</comment>
<protein>
    <submittedName>
        <fullName evidence="1">Uncharacterized protein</fullName>
    </submittedName>
</protein>
<sequence>MMKKVIIGIFSILTLLGLISAYVIYDYVKERNIYSNIIKSNWKITLPKEYDEIYEKDEGPSFLGDGDRYHIFQYNDIKQIDSSLEWKSEKNESIEASSEEILKKLKVPKEYYPDFKNSYKYYWRIKDDNSKIYFIFDSDKKEVFVLEHFQ</sequence>
<evidence type="ECO:0000313" key="2">
    <source>
        <dbReference type="Proteomes" id="UP000623681"/>
    </source>
</evidence>
<organism evidence="1 2">
    <name type="scientific">Clostridium paridis</name>
    <dbReference type="NCBI Taxonomy" id="2803863"/>
    <lineage>
        <taxon>Bacteria</taxon>
        <taxon>Bacillati</taxon>
        <taxon>Bacillota</taxon>
        <taxon>Clostridia</taxon>
        <taxon>Eubacteriales</taxon>
        <taxon>Clostridiaceae</taxon>
        <taxon>Clostridium</taxon>
    </lineage>
</organism>
<proteinExistence type="predicted"/>
<keyword evidence="2" id="KW-1185">Reference proteome</keyword>
<gene>
    <name evidence="1" type="ORF">JK634_07750</name>
</gene>
<evidence type="ECO:0000313" key="1">
    <source>
        <dbReference type="EMBL" id="MBL4931694.1"/>
    </source>
</evidence>
<dbReference type="AlphaFoldDB" id="A0A937K4B3"/>